<dbReference type="EMBL" id="DQ529280">
    <property type="protein sequence ID" value="ABF72684.1"/>
    <property type="molecule type" value="Genomic_DNA"/>
</dbReference>
<protein>
    <submittedName>
        <fullName evidence="1">Gp2 protein protecting DNA ends</fullName>
    </submittedName>
</protein>
<dbReference type="KEGG" id="vg:4156364"/>
<dbReference type="RefSeq" id="YP_656360.1">
    <property type="nucleotide sequence ID" value="NC_008208.1"/>
</dbReference>
<proteinExistence type="predicted"/>
<dbReference type="Proteomes" id="UP000006653">
    <property type="component" value="Segment"/>
</dbReference>
<evidence type="ECO:0000313" key="2">
    <source>
        <dbReference type="Proteomes" id="UP000006653"/>
    </source>
</evidence>
<reference evidence="1 2" key="1">
    <citation type="submission" date="2006-05" db="EMBL/GenBank/DDBJ databases">
        <title>Comlete genome of Aeromonas salmonicida bacteriophage 25.</title>
        <authorList>
            <person name="Petrov V.M."/>
            <person name="Nolan J.M."/>
            <person name="Bertrand C."/>
            <person name="Krisch H.M."/>
            <person name="Karam J.D."/>
        </authorList>
    </citation>
    <scope>NUCLEOTIDE SEQUENCE [LARGE SCALE GENOMIC DNA]</scope>
</reference>
<accession>Q19CP1</accession>
<dbReference type="GeneID" id="4156364"/>
<gene>
    <name evidence="1" type="primary">2</name>
    <name evidence="1" type="ORF">PHG25ORF125c</name>
</gene>
<evidence type="ECO:0000313" key="1">
    <source>
        <dbReference type="EMBL" id="ABF72684.1"/>
    </source>
</evidence>
<keyword evidence="2" id="KW-1185">Reference proteome</keyword>
<name>Q19CP1_9CAUD</name>
<sequence>MIFDYVNEAPQKKSRNQWVTLGIEWREAKSKGVSGKDFAKSKGLNYDTFRRTMLKFAMQIDIAIEVESLKNKAKLNAREKALVMINDFRSQLRSRAADTGAANNNKSQKWFNDTVKKSIRGHMVSNPKPGRIYTFAYDAKHKDTLEYWDRFPLILFLGIGTSSSGPLMYGLNLHYIPPKARQSFLEELLKNYASTERLSNKTTLKINWSNVKGMNGSDVMIKAYLPAHLKGSMLEVKPSDWVNVIYMPLQQFMSKGKRYSAKKVWATCLMVMAWTSSGPFYFMD</sequence>
<organism evidence="1 2">
    <name type="scientific">Aeromonas phage 25</name>
    <dbReference type="NCBI Taxonomy" id="2911441"/>
    <lineage>
        <taxon>Viruses</taxon>
        <taxon>Duplodnaviria</taxon>
        <taxon>Heunggongvirae</taxon>
        <taxon>Uroviricota</taxon>
        <taxon>Caudoviricetes</taxon>
        <taxon>Pantevenvirales</taxon>
        <taxon>Straboviridae</taxon>
        <taxon>Tulanevirus</taxon>
        <taxon>Tulanevirus bteighttwo</taxon>
    </lineage>
</organism>